<dbReference type="SUPFAM" id="SSF63848">
    <property type="entry name" value="Cell-division inhibitor MinC, C-terminal domain"/>
    <property type="match status" value="1"/>
</dbReference>
<dbReference type="InterPro" id="IPR005646">
    <property type="entry name" value="FapA"/>
</dbReference>
<comment type="caution">
    <text evidence="2">The sequence shown here is derived from an EMBL/GenBank/DDBJ whole genome shotgun (WGS) entry which is preliminary data.</text>
</comment>
<dbReference type="OrthoDB" id="5807941at2"/>
<dbReference type="Proteomes" id="UP000234341">
    <property type="component" value="Unassembled WGS sequence"/>
</dbReference>
<gene>
    <name evidence="2" type="ORF">CYJ10_20660</name>
</gene>
<dbReference type="STRING" id="82633.GCA_000974605_02157"/>
<organism evidence="2 3">
    <name type="scientific">Cupriavidus pauculus</name>
    <dbReference type="NCBI Taxonomy" id="82633"/>
    <lineage>
        <taxon>Bacteria</taxon>
        <taxon>Pseudomonadati</taxon>
        <taxon>Pseudomonadota</taxon>
        <taxon>Betaproteobacteria</taxon>
        <taxon>Burkholderiales</taxon>
        <taxon>Burkholderiaceae</taxon>
        <taxon>Cupriavidus</taxon>
    </lineage>
</organism>
<dbReference type="PANTHER" id="PTHR38032">
    <property type="entry name" value="POLYMERASE-RELATED"/>
    <property type="match status" value="1"/>
</dbReference>
<dbReference type="Pfam" id="PF20250">
    <property type="entry name" value="FapA_N"/>
    <property type="match status" value="1"/>
</dbReference>
<evidence type="ECO:0000259" key="1">
    <source>
        <dbReference type="Pfam" id="PF20250"/>
    </source>
</evidence>
<dbReference type="Pfam" id="PF03961">
    <property type="entry name" value="FapA"/>
    <property type="match status" value="1"/>
</dbReference>
<evidence type="ECO:0000313" key="2">
    <source>
        <dbReference type="EMBL" id="PLP98713.1"/>
    </source>
</evidence>
<dbReference type="InterPro" id="IPR046866">
    <property type="entry name" value="FapA_N"/>
</dbReference>
<dbReference type="PANTHER" id="PTHR38032:SF1">
    <property type="entry name" value="RNA-BINDING PROTEIN KHPB N-TERMINAL DOMAIN-CONTAINING PROTEIN"/>
    <property type="match status" value="1"/>
</dbReference>
<feature type="domain" description="Flagellar Assembly Protein A N-terminal region" evidence="1">
    <location>
        <begin position="81"/>
        <end position="249"/>
    </location>
</feature>
<sequence>MNADVGLRLELNQPGDQVRACFTPETGRVPPDRAALEASLAEHGWQGARLDQAAVTGFLTQCQLTDREIDAVIGTVLDGAFELEISADKLQLLLTLMPPEGGRTIDESDIAAAAASMGVVALLDSAAIGVALEAGSCEGREIARGVAPVQGETARFDSMVQQQRPAQADNEDERVDLRDLGSLLLVNPGTALMRRTPARSGKDGMDVLGKPIAADPVVDTPYAADLTGVAADPNDPNLLLAVIAGSPRVLPNGVIVSPVVDVDAVDLHSGNVNFDGSLRVSGDIRTGMSVRVTGDVVVQGTIEAAHVEAGGDVIVKGGIIGKADSAHGGDPNEVASVRTKGAVHARYIQNAIVEAATEVVVESGIRQSDVSAGERVVVGTPTSQGSISGGRTRALQSVSVATLGAPAGSATAVQVGLNPFADQQKAELEARRRKVLDDQAKLQQLVAFFAKNPERAQGDVREKARATMYKINRDLFELDAEIAKLTEQIKPSDEAMIAVGRRIHGGVTLQVGHKVMAVMEDKTGGQVRVIDDRITVT</sequence>
<name>A0A2N5C921_9BURK</name>
<proteinExistence type="predicted"/>
<reference evidence="2 3" key="1">
    <citation type="submission" date="2017-12" db="EMBL/GenBank/DDBJ databases">
        <title>Genome sequence of the active heterotrophic nitrifier-denitrifier, Cupriavidus pauculus UM1.</title>
        <authorList>
            <person name="Putonti C."/>
            <person name="Castignetti D."/>
        </authorList>
    </citation>
    <scope>NUCLEOTIDE SEQUENCE [LARGE SCALE GENOMIC DNA]</scope>
    <source>
        <strain evidence="2 3">UM1</strain>
    </source>
</reference>
<dbReference type="InterPro" id="IPR036145">
    <property type="entry name" value="MinC_C_sf"/>
</dbReference>
<evidence type="ECO:0000313" key="3">
    <source>
        <dbReference type="Proteomes" id="UP000234341"/>
    </source>
</evidence>
<dbReference type="RefSeq" id="WP_101683326.1">
    <property type="nucleotide sequence ID" value="NZ_PJRP01000010.1"/>
</dbReference>
<dbReference type="AlphaFoldDB" id="A0A2N5C921"/>
<accession>A0A2N5C921</accession>
<protein>
    <submittedName>
        <fullName evidence="2">DUF342 domain-containing protein</fullName>
    </submittedName>
</protein>
<dbReference type="InterPro" id="IPR046865">
    <property type="entry name" value="FapA_b_solenoid"/>
</dbReference>
<dbReference type="EMBL" id="PJRP01000010">
    <property type="protein sequence ID" value="PLP98713.1"/>
    <property type="molecule type" value="Genomic_DNA"/>
</dbReference>
<dbReference type="GO" id="GO:0000902">
    <property type="term" value="P:cell morphogenesis"/>
    <property type="evidence" value="ECO:0007669"/>
    <property type="project" value="InterPro"/>
</dbReference>